<accession>A0A1S2QE04</accession>
<feature type="transmembrane region" description="Helical" evidence="1">
    <location>
        <begin position="56"/>
        <end position="78"/>
    </location>
</feature>
<dbReference type="Pfam" id="PF18895">
    <property type="entry name" value="T4SS_pilin"/>
    <property type="match status" value="1"/>
</dbReference>
<feature type="transmembrane region" description="Helical" evidence="1">
    <location>
        <begin position="98"/>
        <end position="118"/>
    </location>
</feature>
<keyword evidence="3" id="KW-1185">Reference proteome</keyword>
<comment type="caution">
    <text evidence="2">The sequence shown here is derived from an EMBL/GenBank/DDBJ whole genome shotgun (WGS) entry which is preliminary data.</text>
</comment>
<proteinExistence type="predicted"/>
<dbReference type="AlphaFoldDB" id="A0A1S2QE04"/>
<feature type="transmembrane region" description="Helical" evidence="1">
    <location>
        <begin position="20"/>
        <end position="36"/>
    </location>
</feature>
<keyword evidence="1" id="KW-1133">Transmembrane helix</keyword>
<dbReference type="OrthoDB" id="4566527at2"/>
<name>A0A1S2QE04_9ACTN</name>
<organism evidence="2 3">
    <name type="scientific">Streptomyces monashensis</name>
    <dbReference type="NCBI Taxonomy" id="1678012"/>
    <lineage>
        <taxon>Bacteria</taxon>
        <taxon>Bacillati</taxon>
        <taxon>Actinomycetota</taxon>
        <taxon>Actinomycetes</taxon>
        <taxon>Kitasatosporales</taxon>
        <taxon>Streptomycetaceae</taxon>
        <taxon>Streptomyces</taxon>
    </lineage>
</organism>
<sequence>MFARLRWPYQPVDRSLGRWFLRLGFVATCTVSALPADPPYVWAVADIPTVITNLRNWIVGILAGLATLFLTFGGLRYLMAGGDPGEVEAAKRGLKAAAIGYGLAILAPVVVTVLQGIVGAGGGKQ</sequence>
<evidence type="ECO:0000313" key="3">
    <source>
        <dbReference type="Proteomes" id="UP000179642"/>
    </source>
</evidence>
<dbReference type="EMBL" id="MLYO01000029">
    <property type="protein sequence ID" value="OIK04382.1"/>
    <property type="molecule type" value="Genomic_DNA"/>
</dbReference>
<keyword evidence="1" id="KW-0812">Transmembrane</keyword>
<dbReference type="InterPro" id="IPR043993">
    <property type="entry name" value="T4SS_pilin"/>
</dbReference>
<evidence type="ECO:0000313" key="2">
    <source>
        <dbReference type="EMBL" id="OIK04382.1"/>
    </source>
</evidence>
<reference evidence="2 3" key="1">
    <citation type="submission" date="2016-10" db="EMBL/GenBank/DDBJ databases">
        <title>Genome sequence of Streptomyces sp. MUSC 1.</title>
        <authorList>
            <person name="Lee L.-H."/>
            <person name="Ser H.-L."/>
            <person name="Law J.W.-F."/>
        </authorList>
    </citation>
    <scope>NUCLEOTIDE SEQUENCE [LARGE SCALE GENOMIC DNA]</scope>
    <source>
        <strain evidence="2 3">MUSC 1</strain>
    </source>
</reference>
<gene>
    <name evidence="2" type="ORF">BIV23_17905</name>
</gene>
<evidence type="ECO:0000256" key="1">
    <source>
        <dbReference type="SAM" id="Phobius"/>
    </source>
</evidence>
<protein>
    <submittedName>
        <fullName evidence="2">Uncharacterized protein</fullName>
    </submittedName>
</protein>
<dbReference type="RefSeq" id="WP_071381876.1">
    <property type="nucleotide sequence ID" value="NZ_MLYO01000029.1"/>
</dbReference>
<dbReference type="Proteomes" id="UP000179642">
    <property type="component" value="Unassembled WGS sequence"/>
</dbReference>
<keyword evidence="1" id="KW-0472">Membrane</keyword>